<evidence type="ECO:0000256" key="10">
    <source>
        <dbReference type="ARBA" id="ARBA00022703"/>
    </source>
</evidence>
<dbReference type="InterPro" id="IPR049322">
    <property type="entry name" value="CARP2_FYVE"/>
</dbReference>
<evidence type="ECO:0000259" key="20">
    <source>
        <dbReference type="PROSITE" id="PS50089"/>
    </source>
</evidence>
<dbReference type="Pfam" id="PF21272">
    <property type="entry name" value="FYVE_CARP1-2"/>
    <property type="match status" value="1"/>
</dbReference>
<dbReference type="Pfam" id="PF22968">
    <property type="entry name" value="RNF34L-like_3rd"/>
    <property type="match status" value="1"/>
</dbReference>
<dbReference type="CDD" id="cd15770">
    <property type="entry name" value="FYVE_CARP2"/>
    <property type="match status" value="1"/>
</dbReference>
<dbReference type="InterPro" id="IPR055111">
    <property type="entry name" value="RNF34_RFFL_HeH"/>
</dbReference>
<keyword evidence="8" id="KW-0597">Phosphoprotein</keyword>
<gene>
    <name evidence="22" type="primary">RFFL</name>
</gene>
<reference key="1">
    <citation type="submission" date="2019-01" db="UniProtKB">
        <authorList>
            <consortium name="RefSeq"/>
        </authorList>
    </citation>
    <scope>IDENTIFICATION</scope>
</reference>
<dbReference type="SUPFAM" id="SSF57850">
    <property type="entry name" value="RING/U-box"/>
    <property type="match status" value="1"/>
</dbReference>
<evidence type="ECO:0000256" key="19">
    <source>
        <dbReference type="SAM" id="MobiDB-lite"/>
    </source>
</evidence>
<dbReference type="GO" id="GO:0043161">
    <property type="term" value="P:proteasome-mediated ubiquitin-dependent protein catabolic process"/>
    <property type="evidence" value="ECO:0007669"/>
    <property type="project" value="TreeGrafter"/>
</dbReference>
<keyword evidence="13 18" id="KW-0863">Zinc-finger</keyword>
<dbReference type="Pfam" id="PF13920">
    <property type="entry name" value="zf-C3HC4_3"/>
    <property type="match status" value="1"/>
</dbReference>
<keyword evidence="11" id="KW-0479">Metal-binding</keyword>
<dbReference type="InterPro" id="IPR057299">
    <property type="entry name" value="RNF34_RFFL_SAP"/>
</dbReference>
<dbReference type="EC" id="2.3.2.27" evidence="5"/>
<keyword evidence="17" id="KW-0472">Membrane</keyword>
<evidence type="ECO:0000256" key="13">
    <source>
        <dbReference type="ARBA" id="ARBA00022771"/>
    </source>
</evidence>
<feature type="compositionally biased region" description="Low complexity" evidence="19">
    <location>
        <begin position="216"/>
        <end position="233"/>
    </location>
</feature>
<dbReference type="GO" id="GO:0005886">
    <property type="term" value="C:plasma membrane"/>
    <property type="evidence" value="ECO:0007669"/>
    <property type="project" value="UniProtKB-SubCell"/>
</dbReference>
<dbReference type="RefSeq" id="XP_025707035.1">
    <property type="nucleotide sequence ID" value="XM_025851250.1"/>
</dbReference>
<dbReference type="GO" id="GO:0005829">
    <property type="term" value="C:cytosol"/>
    <property type="evidence" value="ECO:0007669"/>
    <property type="project" value="UniProtKB-SubCell"/>
</dbReference>
<evidence type="ECO:0000256" key="3">
    <source>
        <dbReference type="ARBA" id="ARBA00004514"/>
    </source>
</evidence>
<accession>A0A3Q7MJE5</accession>
<dbReference type="GO" id="GO:0070936">
    <property type="term" value="P:protein K48-linked ubiquitination"/>
    <property type="evidence" value="ECO:0007669"/>
    <property type="project" value="TreeGrafter"/>
</dbReference>
<dbReference type="FunFam" id="3.30.40.10:FF:000110">
    <property type="entry name" value="E3 ubiquitin-protein ligase RNF34 isoform X1"/>
    <property type="match status" value="1"/>
</dbReference>
<evidence type="ECO:0000313" key="21">
    <source>
        <dbReference type="Proteomes" id="UP000286641"/>
    </source>
</evidence>
<evidence type="ECO:0000256" key="15">
    <source>
        <dbReference type="ARBA" id="ARBA00022833"/>
    </source>
</evidence>
<dbReference type="GO" id="GO:0061630">
    <property type="term" value="F:ubiquitin protein ligase activity"/>
    <property type="evidence" value="ECO:0007669"/>
    <property type="project" value="UniProtKB-EC"/>
</dbReference>
<evidence type="ECO:0000256" key="1">
    <source>
        <dbReference type="ARBA" id="ARBA00000900"/>
    </source>
</evidence>
<proteinExistence type="predicted"/>
<feature type="domain" description="RING-type" evidence="20">
    <location>
        <begin position="335"/>
        <end position="370"/>
    </location>
</feature>
<keyword evidence="15" id="KW-0862">Zinc</keyword>
<dbReference type="CDD" id="cd16707">
    <property type="entry name" value="RING-HC_CARP2"/>
    <property type="match status" value="1"/>
</dbReference>
<dbReference type="InterPro" id="IPR001841">
    <property type="entry name" value="Znf_RING"/>
</dbReference>
<dbReference type="SUPFAM" id="SSF57903">
    <property type="entry name" value="FYVE/PHD zinc finger"/>
    <property type="match status" value="1"/>
</dbReference>
<evidence type="ECO:0000256" key="2">
    <source>
        <dbReference type="ARBA" id="ARBA00004202"/>
    </source>
</evidence>
<keyword evidence="16" id="KW-0832">Ubl conjugation</keyword>
<organism evidence="21 22">
    <name type="scientific">Callorhinus ursinus</name>
    <name type="common">Northern fur seal</name>
    <dbReference type="NCBI Taxonomy" id="34884"/>
    <lineage>
        <taxon>Eukaryota</taxon>
        <taxon>Metazoa</taxon>
        <taxon>Chordata</taxon>
        <taxon>Craniata</taxon>
        <taxon>Vertebrata</taxon>
        <taxon>Euteleostomi</taxon>
        <taxon>Mammalia</taxon>
        <taxon>Eutheria</taxon>
        <taxon>Laurasiatheria</taxon>
        <taxon>Carnivora</taxon>
        <taxon>Caniformia</taxon>
        <taxon>Pinnipedia</taxon>
        <taxon>Otariidae</taxon>
        <taxon>Callorhinus</taxon>
    </lineage>
</organism>
<dbReference type="PROSITE" id="PS50089">
    <property type="entry name" value="ZF_RING_2"/>
    <property type="match status" value="1"/>
</dbReference>
<dbReference type="InterPro" id="IPR011011">
    <property type="entry name" value="Znf_FYVE_PHD"/>
</dbReference>
<dbReference type="FunFam" id="1.10.720.140:FF:000001">
    <property type="entry name" value="E3 ubiquitin-protein ligase RNF34 isoform X1"/>
    <property type="match status" value="1"/>
</dbReference>
<dbReference type="SMART" id="SM00184">
    <property type="entry name" value="RING"/>
    <property type="match status" value="1"/>
</dbReference>
<reference evidence="22" key="2">
    <citation type="submission" date="2025-08" db="UniProtKB">
        <authorList>
            <consortium name="RefSeq"/>
        </authorList>
    </citation>
    <scope>IDENTIFICATION</scope>
    <source>
        <tissue evidence="22">Blood</tissue>
    </source>
</reference>
<keyword evidence="9" id="KW-0808">Transferase</keyword>
<dbReference type="Gene3D" id="3.30.40.10">
    <property type="entry name" value="Zinc/RING finger domain, C3HC4 (zinc finger)"/>
    <property type="match status" value="1"/>
</dbReference>
<evidence type="ECO:0000256" key="18">
    <source>
        <dbReference type="PROSITE-ProRule" id="PRU00175"/>
    </source>
</evidence>
<evidence type="ECO:0000256" key="7">
    <source>
        <dbReference type="ARBA" id="ARBA00022490"/>
    </source>
</evidence>
<dbReference type="GO" id="GO:0008270">
    <property type="term" value="F:zinc ion binding"/>
    <property type="evidence" value="ECO:0007669"/>
    <property type="project" value="UniProtKB-KW"/>
</dbReference>
<comment type="subcellular location">
    <subcellularLocation>
        <location evidence="2">Cell membrane</location>
        <topology evidence="2">Peripheral membrane protein</topology>
    </subcellularLocation>
    <subcellularLocation>
        <location evidence="3">Cytoplasm</location>
        <location evidence="3">Cytosol</location>
    </subcellularLocation>
</comment>
<dbReference type="InterPro" id="IPR051728">
    <property type="entry name" value="RING-FYVE_E3_ubiquitin-ligase"/>
</dbReference>
<dbReference type="InterPro" id="IPR036361">
    <property type="entry name" value="SAP_dom_sf"/>
</dbReference>
<dbReference type="CTD" id="117584"/>
<evidence type="ECO:0000256" key="14">
    <source>
        <dbReference type="ARBA" id="ARBA00022786"/>
    </source>
</evidence>
<comment type="pathway">
    <text evidence="4">Protein modification; protein ubiquitination.</text>
</comment>
<evidence type="ECO:0000256" key="5">
    <source>
        <dbReference type="ARBA" id="ARBA00012483"/>
    </source>
</evidence>
<dbReference type="GO" id="GO:1902042">
    <property type="term" value="P:negative regulation of extrinsic apoptotic signaling pathway via death domain receptors"/>
    <property type="evidence" value="ECO:0007669"/>
    <property type="project" value="TreeGrafter"/>
</dbReference>
<keyword evidence="21" id="KW-1185">Reference proteome</keyword>
<evidence type="ECO:0000256" key="4">
    <source>
        <dbReference type="ARBA" id="ARBA00004906"/>
    </source>
</evidence>
<comment type="catalytic activity">
    <reaction evidence="1">
        <text>S-ubiquitinyl-[E2 ubiquitin-conjugating enzyme]-L-cysteine + [acceptor protein]-L-lysine = [E2 ubiquitin-conjugating enzyme]-L-cysteine + N(6)-ubiquitinyl-[acceptor protein]-L-lysine.</text>
        <dbReference type="EC" id="2.3.2.27"/>
    </reaction>
</comment>
<dbReference type="Proteomes" id="UP000286641">
    <property type="component" value="Unplaced"/>
</dbReference>
<keyword evidence="6" id="KW-1003">Cell membrane</keyword>
<sequence length="382" mass="42152">MLSWQIWCLCSPPGSSGNCGEAGGGKEFVAPENTSSPRPLTLAADFIMWATCCNWFCLDGQPEEAPPAQGARTQAYSNPGYSSFPSPTGSEPSCKACGAHFANMARKQTCLDCKKNFCMTCSSQVGNGPHLCLLCQRFRATAFRREELMKMKVKDLRDYLSLHDISTEMCREKEELVLLVLDQQRVLSQEGRTRAPPLSPDFPEQQAFLAQAHAGTVPPTSASLPSSPAQATSVSPAPAQESQQSVDSEDSFVPGRRASLSDLTDLEDIEGLTVRQLKEILARNFVNYKGCCEKWELMERVTRLYKDQKGLQHLVCGAEDQNDGAVPPSMEENLCRICMDSPIDCVLLECGHMVTCTKCGKRMNECPICRQYVIRAVHVFRS</sequence>
<name>A0A3Q7MJE5_CALUR</name>
<evidence type="ECO:0000256" key="8">
    <source>
        <dbReference type="ARBA" id="ARBA00022553"/>
    </source>
</evidence>
<keyword evidence="14" id="KW-0833">Ubl conjugation pathway</keyword>
<dbReference type="SUPFAM" id="SSF68906">
    <property type="entry name" value="SAP domain"/>
    <property type="match status" value="1"/>
</dbReference>
<dbReference type="AlphaFoldDB" id="A0A3Q7MJE5"/>
<evidence type="ECO:0000256" key="17">
    <source>
        <dbReference type="ARBA" id="ARBA00023136"/>
    </source>
</evidence>
<dbReference type="InterPro" id="IPR013083">
    <property type="entry name" value="Znf_RING/FYVE/PHD"/>
</dbReference>
<dbReference type="Gene3D" id="1.10.720.140">
    <property type="match status" value="1"/>
</dbReference>
<evidence type="ECO:0000256" key="12">
    <source>
        <dbReference type="ARBA" id="ARBA00022737"/>
    </source>
</evidence>
<dbReference type="Pfam" id="PF23632">
    <property type="entry name" value="SAP_RNF34_RFFL"/>
    <property type="match status" value="1"/>
</dbReference>
<evidence type="ECO:0000256" key="16">
    <source>
        <dbReference type="ARBA" id="ARBA00022843"/>
    </source>
</evidence>
<protein>
    <recommendedName>
        <fullName evidence="5">RING-type E3 ubiquitin transferase</fullName>
        <ecNumber evidence="5">2.3.2.27</ecNumber>
    </recommendedName>
</protein>
<dbReference type="InterPro" id="IPR049320">
    <property type="entry name" value="CARP1_2_FYVE"/>
</dbReference>
<dbReference type="PANTHER" id="PTHR14879:SF2">
    <property type="entry name" value="E3 UBIQUITIN-PROTEIN LIGASE RIFIFYLIN"/>
    <property type="match status" value="1"/>
</dbReference>
<evidence type="ECO:0000256" key="9">
    <source>
        <dbReference type="ARBA" id="ARBA00022679"/>
    </source>
</evidence>
<keyword evidence="7" id="KW-0963">Cytoplasm</keyword>
<feature type="region of interest" description="Disordered" evidence="19">
    <location>
        <begin position="213"/>
        <end position="257"/>
    </location>
</feature>
<dbReference type="PANTHER" id="PTHR14879">
    <property type="entry name" value="CASPASE REGULATOR, RING FINGER DOMAIN-CONTAINING"/>
    <property type="match status" value="1"/>
</dbReference>
<evidence type="ECO:0000256" key="11">
    <source>
        <dbReference type="ARBA" id="ARBA00022723"/>
    </source>
</evidence>
<evidence type="ECO:0000313" key="22">
    <source>
        <dbReference type="RefSeq" id="XP_025707035.1"/>
    </source>
</evidence>
<dbReference type="GO" id="GO:0006915">
    <property type="term" value="P:apoptotic process"/>
    <property type="evidence" value="ECO:0007669"/>
    <property type="project" value="UniProtKB-KW"/>
</dbReference>
<keyword evidence="10" id="KW-0053">Apoptosis</keyword>
<keyword evidence="12" id="KW-0677">Repeat</keyword>
<evidence type="ECO:0000256" key="6">
    <source>
        <dbReference type="ARBA" id="ARBA00022475"/>
    </source>
</evidence>